<dbReference type="PANTHER" id="PTHR11360">
    <property type="entry name" value="MONOCARBOXYLATE TRANSPORTER"/>
    <property type="match status" value="1"/>
</dbReference>
<evidence type="ECO:0000313" key="3">
    <source>
        <dbReference type="EMBL" id="KAF2134745.1"/>
    </source>
</evidence>
<dbReference type="Gene3D" id="1.20.1250.20">
    <property type="entry name" value="MFS general substrate transporter like domains"/>
    <property type="match status" value="1"/>
</dbReference>
<keyword evidence="2" id="KW-0812">Transmembrane</keyword>
<dbReference type="Proteomes" id="UP000799771">
    <property type="component" value="Unassembled WGS sequence"/>
</dbReference>
<keyword evidence="4" id="KW-1185">Reference proteome</keyword>
<dbReference type="SUPFAM" id="SSF103473">
    <property type="entry name" value="MFS general substrate transporter"/>
    <property type="match status" value="1"/>
</dbReference>
<evidence type="ECO:0000313" key="4">
    <source>
        <dbReference type="Proteomes" id="UP000799771"/>
    </source>
</evidence>
<dbReference type="PANTHER" id="PTHR11360:SF234">
    <property type="entry name" value="MFS-TYPE TRANSPORTER DBAD-RELATED"/>
    <property type="match status" value="1"/>
</dbReference>
<feature type="transmembrane region" description="Helical" evidence="2">
    <location>
        <begin position="80"/>
        <end position="102"/>
    </location>
</feature>
<reference evidence="3" key="1">
    <citation type="journal article" date="2020" name="Stud. Mycol.">
        <title>101 Dothideomycetes genomes: a test case for predicting lifestyles and emergence of pathogens.</title>
        <authorList>
            <person name="Haridas S."/>
            <person name="Albert R."/>
            <person name="Binder M."/>
            <person name="Bloem J."/>
            <person name="Labutti K."/>
            <person name="Salamov A."/>
            <person name="Andreopoulos B."/>
            <person name="Baker S."/>
            <person name="Barry K."/>
            <person name="Bills G."/>
            <person name="Bluhm B."/>
            <person name="Cannon C."/>
            <person name="Castanera R."/>
            <person name="Culley D."/>
            <person name="Daum C."/>
            <person name="Ezra D."/>
            <person name="Gonzalez J."/>
            <person name="Henrissat B."/>
            <person name="Kuo A."/>
            <person name="Liang C."/>
            <person name="Lipzen A."/>
            <person name="Lutzoni F."/>
            <person name="Magnuson J."/>
            <person name="Mondo S."/>
            <person name="Nolan M."/>
            <person name="Ohm R."/>
            <person name="Pangilinan J."/>
            <person name="Park H.-J."/>
            <person name="Ramirez L."/>
            <person name="Alfaro M."/>
            <person name="Sun H."/>
            <person name="Tritt A."/>
            <person name="Yoshinaga Y."/>
            <person name="Zwiers L.-H."/>
            <person name="Turgeon B."/>
            <person name="Goodwin S."/>
            <person name="Spatafora J."/>
            <person name="Crous P."/>
            <person name="Grigoriev I."/>
        </authorList>
    </citation>
    <scope>NUCLEOTIDE SEQUENCE</scope>
    <source>
        <strain evidence="3">CBS 119687</strain>
    </source>
</reference>
<sequence length="139" mass="14997">MTRSKPNGNPLPGYTHRDQPSPPLTSSAYANQPDGGLVAWLQVLGAWILFFNTWGAMNTFGVFQTYYESGVLFNQSSSNIAWIGSIQAFCLQVTGLVAGPIYDRGGFKGLIVTGSVGVALGYMMLSLVTWSVRHLGETC</sequence>
<evidence type="ECO:0000256" key="1">
    <source>
        <dbReference type="SAM" id="MobiDB-lite"/>
    </source>
</evidence>
<dbReference type="OrthoDB" id="6509908at2759"/>
<evidence type="ECO:0000256" key="2">
    <source>
        <dbReference type="SAM" id="Phobius"/>
    </source>
</evidence>
<keyword evidence="2" id="KW-0472">Membrane</keyword>
<dbReference type="InterPro" id="IPR036259">
    <property type="entry name" value="MFS_trans_sf"/>
</dbReference>
<dbReference type="EMBL" id="ML977497">
    <property type="protein sequence ID" value="KAF2134745.1"/>
    <property type="molecule type" value="Genomic_DNA"/>
</dbReference>
<feature type="region of interest" description="Disordered" evidence="1">
    <location>
        <begin position="1"/>
        <end position="26"/>
    </location>
</feature>
<feature type="transmembrane region" description="Helical" evidence="2">
    <location>
        <begin position="37"/>
        <end position="60"/>
    </location>
</feature>
<dbReference type="RefSeq" id="XP_033529132.1">
    <property type="nucleotide sequence ID" value="XM_033667144.1"/>
</dbReference>
<evidence type="ECO:0008006" key="5">
    <source>
        <dbReference type="Google" id="ProtNLM"/>
    </source>
</evidence>
<dbReference type="AlphaFoldDB" id="A0A6A6AUV7"/>
<proteinExistence type="predicted"/>
<dbReference type="InterPro" id="IPR050327">
    <property type="entry name" value="Proton-linked_MCT"/>
</dbReference>
<name>A0A6A6AUV7_9PLEO</name>
<protein>
    <recommendedName>
        <fullName evidence="5">MFS general substrate transporter</fullName>
    </recommendedName>
</protein>
<dbReference type="GeneID" id="54407576"/>
<feature type="transmembrane region" description="Helical" evidence="2">
    <location>
        <begin position="109"/>
        <end position="132"/>
    </location>
</feature>
<gene>
    <name evidence="3" type="ORF">P153DRAFT_362485</name>
</gene>
<accession>A0A6A6AUV7</accession>
<keyword evidence="2" id="KW-1133">Transmembrane helix</keyword>
<organism evidence="3 4">
    <name type="scientific">Dothidotthia symphoricarpi CBS 119687</name>
    <dbReference type="NCBI Taxonomy" id="1392245"/>
    <lineage>
        <taxon>Eukaryota</taxon>
        <taxon>Fungi</taxon>
        <taxon>Dikarya</taxon>
        <taxon>Ascomycota</taxon>
        <taxon>Pezizomycotina</taxon>
        <taxon>Dothideomycetes</taxon>
        <taxon>Pleosporomycetidae</taxon>
        <taxon>Pleosporales</taxon>
        <taxon>Dothidotthiaceae</taxon>
        <taxon>Dothidotthia</taxon>
    </lineage>
</organism>